<protein>
    <submittedName>
        <fullName evidence="1">Uncharacterized protein</fullName>
    </submittedName>
</protein>
<name>A0A1E5GPS0_9ENTE</name>
<reference evidence="2" key="1">
    <citation type="submission" date="2016-09" db="EMBL/GenBank/DDBJ databases">
        <authorList>
            <person name="Gulvik C.A."/>
        </authorList>
    </citation>
    <scope>NUCLEOTIDE SEQUENCE [LARGE SCALE GENOMIC DNA]</scope>
    <source>
        <strain evidence="2">LMG 26306</strain>
    </source>
</reference>
<keyword evidence="2" id="KW-1185">Reference proteome</keyword>
<gene>
    <name evidence="1" type="ORF">BCR23_12755</name>
</gene>
<sequence length="116" mass="13580">MLELFEVTPNQLFYPLNTNKEEITDKEMKIRELESYRENILDTINSVEENASVIEYEEPVYDENGEVITYREVIVSPHDQARGILVSAIDLGNLDMDFLIKIFNEKIDIEILQLKK</sequence>
<accession>A0A1E5GPS0</accession>
<dbReference type="AlphaFoldDB" id="A0A1E5GPS0"/>
<dbReference type="EMBL" id="MIKB01000019">
    <property type="protein sequence ID" value="OEG14693.1"/>
    <property type="molecule type" value="Genomic_DNA"/>
</dbReference>
<evidence type="ECO:0000313" key="2">
    <source>
        <dbReference type="Proteomes" id="UP000094764"/>
    </source>
</evidence>
<dbReference type="STRING" id="903983.BCR23_12755"/>
<evidence type="ECO:0000313" key="1">
    <source>
        <dbReference type="EMBL" id="OEG14693.1"/>
    </source>
</evidence>
<comment type="caution">
    <text evidence="1">The sequence shown here is derived from an EMBL/GenBank/DDBJ whole genome shotgun (WGS) entry which is preliminary data.</text>
</comment>
<proteinExistence type="predicted"/>
<dbReference type="Proteomes" id="UP000094764">
    <property type="component" value="Unassembled WGS sequence"/>
</dbReference>
<organism evidence="1 2">
    <name type="scientific">Enterococcus quebecensis</name>
    <dbReference type="NCBI Taxonomy" id="903983"/>
    <lineage>
        <taxon>Bacteria</taxon>
        <taxon>Bacillati</taxon>
        <taxon>Bacillota</taxon>
        <taxon>Bacilli</taxon>
        <taxon>Lactobacillales</taxon>
        <taxon>Enterococcaceae</taxon>
        <taxon>Enterococcus</taxon>
    </lineage>
</organism>